<dbReference type="AlphaFoldDB" id="A0A4S4MN26"/>
<dbReference type="EMBL" id="SGPM01000256">
    <property type="protein sequence ID" value="THH27376.1"/>
    <property type="molecule type" value="Genomic_DNA"/>
</dbReference>
<evidence type="ECO:0000313" key="2">
    <source>
        <dbReference type="Proteomes" id="UP000308730"/>
    </source>
</evidence>
<reference evidence="1 2" key="1">
    <citation type="submission" date="2019-02" db="EMBL/GenBank/DDBJ databases">
        <title>Genome sequencing of the rare red list fungi Antrodiella citrinella (Flaviporus citrinellus).</title>
        <authorList>
            <person name="Buettner E."/>
            <person name="Kellner H."/>
        </authorList>
    </citation>
    <scope>NUCLEOTIDE SEQUENCE [LARGE SCALE GENOMIC DNA]</scope>
    <source>
        <strain evidence="1 2">DSM 108506</strain>
    </source>
</reference>
<gene>
    <name evidence="1" type="ORF">EUX98_g6809</name>
</gene>
<comment type="caution">
    <text evidence="1">The sequence shown here is derived from an EMBL/GenBank/DDBJ whole genome shotgun (WGS) entry which is preliminary data.</text>
</comment>
<sequence>MKDPDCVQNAFLSHIQKCVRLDEVKCTLKYKVLEVCFVKACIHVGYAADPKRTAARRNEWLSKVEAHSANATEHDFDTVPAIKLLRFFRAIEVVSIANLEVPLTGGRTMYDKIKAQKISSALNTAKMLDAGSVSLWLRY</sequence>
<evidence type="ECO:0000313" key="1">
    <source>
        <dbReference type="EMBL" id="THH27376.1"/>
    </source>
</evidence>
<name>A0A4S4MN26_9APHY</name>
<protein>
    <submittedName>
        <fullName evidence="1">Uncharacterized protein</fullName>
    </submittedName>
</protein>
<accession>A0A4S4MN26</accession>
<organism evidence="1 2">
    <name type="scientific">Antrodiella citrinella</name>
    <dbReference type="NCBI Taxonomy" id="2447956"/>
    <lineage>
        <taxon>Eukaryota</taxon>
        <taxon>Fungi</taxon>
        <taxon>Dikarya</taxon>
        <taxon>Basidiomycota</taxon>
        <taxon>Agaricomycotina</taxon>
        <taxon>Agaricomycetes</taxon>
        <taxon>Polyporales</taxon>
        <taxon>Steccherinaceae</taxon>
        <taxon>Antrodiella</taxon>
    </lineage>
</organism>
<keyword evidence="2" id="KW-1185">Reference proteome</keyword>
<dbReference type="Proteomes" id="UP000308730">
    <property type="component" value="Unassembled WGS sequence"/>
</dbReference>
<proteinExistence type="predicted"/>
<dbReference type="OrthoDB" id="2499931at2759"/>